<comment type="caution">
    <text evidence="2">The sequence shown here is derived from an EMBL/GenBank/DDBJ whole genome shotgun (WGS) entry which is preliminary data.</text>
</comment>
<feature type="region of interest" description="Disordered" evidence="1">
    <location>
        <begin position="63"/>
        <end position="86"/>
    </location>
</feature>
<organism evidence="2 3">
    <name type="scientific">Aminobacter carboxidus</name>
    <dbReference type="NCBI Taxonomy" id="376165"/>
    <lineage>
        <taxon>Bacteria</taxon>
        <taxon>Pseudomonadati</taxon>
        <taxon>Pseudomonadota</taxon>
        <taxon>Alphaproteobacteria</taxon>
        <taxon>Hyphomicrobiales</taxon>
        <taxon>Phyllobacteriaceae</taxon>
        <taxon>Aminobacter</taxon>
    </lineage>
</organism>
<reference evidence="2 3" key="1">
    <citation type="submission" date="2020-08" db="EMBL/GenBank/DDBJ databases">
        <title>Genomic Encyclopedia of Type Strains, Phase IV (KMG-IV): sequencing the most valuable type-strain genomes for metagenomic binning, comparative biology and taxonomic classification.</title>
        <authorList>
            <person name="Goeker M."/>
        </authorList>
    </citation>
    <scope>NUCLEOTIDE SEQUENCE [LARGE SCALE GENOMIC DNA]</scope>
    <source>
        <strain evidence="2 3">DSM 17454</strain>
    </source>
</reference>
<evidence type="ECO:0000256" key="1">
    <source>
        <dbReference type="SAM" id="MobiDB-lite"/>
    </source>
</evidence>
<proteinExistence type="predicted"/>
<protein>
    <submittedName>
        <fullName evidence="2">Polysaccharide deacetylase 2 family uncharacterized protein YibQ</fullName>
    </submittedName>
</protein>
<dbReference type="Proteomes" id="UP000532373">
    <property type="component" value="Unassembled WGS sequence"/>
</dbReference>
<dbReference type="EMBL" id="JACHGI010000002">
    <property type="protein sequence ID" value="MBB6465594.1"/>
    <property type="molecule type" value="Genomic_DNA"/>
</dbReference>
<accession>A0A8E2BBX7</accession>
<evidence type="ECO:0000313" key="3">
    <source>
        <dbReference type="Proteomes" id="UP000532373"/>
    </source>
</evidence>
<evidence type="ECO:0000313" key="2">
    <source>
        <dbReference type="EMBL" id="MBB6465594.1"/>
    </source>
</evidence>
<dbReference type="AlphaFoldDB" id="A0A8E2BBX7"/>
<sequence length="86" mass="9096">MAPISDQGTALDSPQTSVEDIVRQLDEDRALARTHGDAAAAVVATIAKATVLGLWPVPATMPKQAETQTFPSNVHPIRRHDPGEAS</sequence>
<name>A0A8E2BBX7_9HYPH</name>
<gene>
    <name evidence="2" type="ORF">HNQ96_001452</name>
</gene>